<evidence type="ECO:0000313" key="2">
    <source>
        <dbReference type="EMBL" id="MDC8756910.1"/>
    </source>
</evidence>
<reference evidence="2 3" key="1">
    <citation type="submission" date="2022-10" db="EMBL/GenBank/DDBJ databases">
        <title>Janthinobacterium sp. hw3 Genome sequencing.</title>
        <authorList>
            <person name="Park S."/>
        </authorList>
    </citation>
    <scope>NUCLEOTIDE SEQUENCE [LARGE SCALE GENOMIC DNA]</scope>
    <source>
        <strain evidence="3">hw3</strain>
    </source>
</reference>
<dbReference type="InterPro" id="IPR032466">
    <property type="entry name" value="Metal_Hydrolase"/>
</dbReference>
<feature type="region of interest" description="Disordered" evidence="1">
    <location>
        <begin position="1"/>
        <end position="56"/>
    </location>
</feature>
<dbReference type="RefSeq" id="WP_273669569.1">
    <property type="nucleotide sequence ID" value="NZ_JAQQXR010000001.1"/>
</dbReference>
<feature type="compositionally biased region" description="Basic and acidic residues" evidence="1">
    <location>
        <begin position="38"/>
        <end position="47"/>
    </location>
</feature>
<comment type="caution">
    <text evidence="2">The sequence shown here is derived from an EMBL/GenBank/DDBJ whole genome shotgun (WGS) entry which is preliminary data.</text>
</comment>
<sequence>MKAVDVSQVLSGERAAAIKPEKRPDPPSHTLIRGPAKAPHDPIERPFEIGAPGSVPLTPDDDCWAGSRWDFERFEDGRASLDHWKGEGPAGSPFIGIQNADQDFVPAPVYGHAAPIDNIRPPGWDVSIRSNIGGDYWLFSQSPNHHGSFWISSKYRRYSWGQHPGDEWGEEAYGTLTSPACRLKARYLTFRMSGTRSAAQRIEVQVFQANPAGYYGISFWGSYGDPAFAGTMGKITQAIFSPTAAPQFPPPTGNPWTLVRSVTTLDTDESDWMQEYTFDLKPYIGQGVRIRIVDDTRMDCAEYLNGYCQRNKPEHINADDFKFTDEVPAGTEWLRHSENQCDRGWGPSEDGCSPIGIRKSVPPLWGYTDIHAHPMANLAFGGHVFWGDVTDDLDAVYNCSRNLPEIPGPGGRSKIENPSVAGACYLAGDIALYVSVAAASATCAPLFIAPVLGFGAAVLCQSTLEGSLATLLATQPIAYGLSYHGAEKYSSGAVLLGGLFADVWRQALGPVDDLFAKGLVPETDPTSSATPELDWYNDKEDWHSHWGVSKLHNQYQALMIRRAYEGGMRLAVWDVINSRALKYIADGSPYYSDWQALKDQTDAARRIVMGPLSSFATLAYTPDEARAIIKSGKMAVILGTEVDELGRMRPEGLPWPRSPATPGDSMQKQINDLWAMGIRKVSPVHAVNNPIGGAAIFDDKYIAANRYLNGTPIDGEPSFFESPALQFTLDRWVEGLLVKSVLGEVSPFKEIGTDGKTAWNPNGWFSLEPMVAGPDKYIGDDLPVTYRIGEGAAAKGGMRDSSGWLTSDKAVRPNTFLKIRVLNDFTSFIYPIGRCDLHNTVFPDHAVSFSALEEGQYIGVSGHRNGLGLFKDGSGEDGVAFLRALMKKGMLLDVDHMSQNMRHEVYQLTNTYAGESGWFSVEQCPTNKHCGDYPLMGVHTTIRGIEKEGSGLAHLVAGFGSDNESTRTPKEIRHVAKNGGTVGVFPRPTMIPPNTTGQFCRRDSDCAAWNGESNYACLSPVGGPKFCGAQRATDLAVRSNVLPNEVANDCDGSSKTFAVKYLILLKETEGRGMTFATDFNGFASTMFPRFGNSIPGAAACGKGDRGTSLRDAPDYPITTSRDWPKIMAEHQQHEHSGIWYADYANRSPIVSPFASQWTDPDGGLTKRWKRVIARNDNDVREDRKPRFQSYKDGSPLRDMVFYNNHGPDYPRNWKDQDANLPGAQLFPMKRWQMQRDGWDFNLDGMKHVGLVPDMFQDMRNVGVQWEQLQPLFHGADDFLNSWQQAIEIGAAHP</sequence>
<gene>
    <name evidence="2" type="ORF">OIK44_04830</name>
</gene>
<name>A0ABT5JXM7_9BURK</name>
<evidence type="ECO:0000313" key="3">
    <source>
        <dbReference type="Proteomes" id="UP001221208"/>
    </source>
</evidence>
<proteinExistence type="predicted"/>
<evidence type="ECO:0008006" key="4">
    <source>
        <dbReference type="Google" id="ProtNLM"/>
    </source>
</evidence>
<keyword evidence="3" id="KW-1185">Reference proteome</keyword>
<evidence type="ECO:0000256" key="1">
    <source>
        <dbReference type="SAM" id="MobiDB-lite"/>
    </source>
</evidence>
<protein>
    <recommendedName>
        <fullName evidence="4">Membrane dipeptidase (Peptidase family M19)</fullName>
    </recommendedName>
</protein>
<accession>A0ABT5JXM7</accession>
<dbReference type="Gene3D" id="3.20.20.140">
    <property type="entry name" value="Metal-dependent hydrolases"/>
    <property type="match status" value="2"/>
</dbReference>
<dbReference type="EMBL" id="JAQQXR010000001">
    <property type="protein sequence ID" value="MDC8756910.1"/>
    <property type="molecule type" value="Genomic_DNA"/>
</dbReference>
<dbReference type="Proteomes" id="UP001221208">
    <property type="component" value="Unassembled WGS sequence"/>
</dbReference>
<organism evidence="2 3">
    <name type="scientific">Janthinobacterium fluminis</name>
    <dbReference type="NCBI Taxonomy" id="2987524"/>
    <lineage>
        <taxon>Bacteria</taxon>
        <taxon>Pseudomonadati</taxon>
        <taxon>Pseudomonadota</taxon>
        <taxon>Betaproteobacteria</taxon>
        <taxon>Burkholderiales</taxon>
        <taxon>Oxalobacteraceae</taxon>
        <taxon>Janthinobacterium</taxon>
    </lineage>
</organism>
<dbReference type="SUPFAM" id="SSF51556">
    <property type="entry name" value="Metallo-dependent hydrolases"/>
    <property type="match status" value="1"/>
</dbReference>